<evidence type="ECO:0000256" key="2">
    <source>
        <dbReference type="ARBA" id="ARBA00007471"/>
    </source>
</evidence>
<evidence type="ECO:0000256" key="1">
    <source>
        <dbReference type="ARBA" id="ARBA00004370"/>
    </source>
</evidence>
<dbReference type="GO" id="GO:0004438">
    <property type="term" value="F:phosphatidylinositol-3-phosphate phosphatase activity"/>
    <property type="evidence" value="ECO:0007669"/>
    <property type="project" value="TreeGrafter"/>
</dbReference>
<keyword evidence="11" id="KW-1185">Reference proteome</keyword>
<gene>
    <name evidence="10" type="ORF">AMELA_G00259170</name>
</gene>
<feature type="active site" description="Phosphocysteine intermediate" evidence="6">
    <location>
        <position position="59"/>
    </location>
</feature>
<proteinExistence type="inferred from homology"/>
<keyword evidence="4" id="KW-0443">Lipid metabolism</keyword>
<comment type="caution">
    <text evidence="10">The sequence shown here is derived from an EMBL/GenBank/DDBJ whole genome shotgun (WGS) entry which is preliminary data.</text>
</comment>
<dbReference type="GO" id="GO:0016020">
    <property type="term" value="C:membrane"/>
    <property type="evidence" value="ECO:0007669"/>
    <property type="project" value="UniProtKB-SubCell"/>
</dbReference>
<evidence type="ECO:0000256" key="8">
    <source>
        <dbReference type="SAM" id="MobiDB-lite"/>
    </source>
</evidence>
<evidence type="ECO:0000256" key="3">
    <source>
        <dbReference type="ARBA" id="ARBA00022801"/>
    </source>
</evidence>
<dbReference type="InterPro" id="IPR003595">
    <property type="entry name" value="Tyr_Pase_cat"/>
</dbReference>
<dbReference type="PANTHER" id="PTHR10807:SF42">
    <property type="entry name" value="MYOTUBULARIN-RELATED PROTEIN 2"/>
    <property type="match status" value="1"/>
</dbReference>
<dbReference type="InterPro" id="IPR029021">
    <property type="entry name" value="Prot-tyrosine_phosphatase-like"/>
</dbReference>
<evidence type="ECO:0000313" key="11">
    <source>
        <dbReference type="Proteomes" id="UP000593565"/>
    </source>
</evidence>
<dbReference type="InterPro" id="IPR010569">
    <property type="entry name" value="Myotubularin-like_Pase_dom"/>
</dbReference>
<dbReference type="Proteomes" id="UP000593565">
    <property type="component" value="Unassembled WGS sequence"/>
</dbReference>
<dbReference type="SMART" id="SM00404">
    <property type="entry name" value="PTPc_motif"/>
    <property type="match status" value="1"/>
</dbReference>
<evidence type="ECO:0000256" key="4">
    <source>
        <dbReference type="ARBA" id="ARBA00023098"/>
    </source>
</evidence>
<accession>A0A7J5ZSV4</accession>
<evidence type="ECO:0000256" key="6">
    <source>
        <dbReference type="PIRSR" id="PIRSR630564-1"/>
    </source>
</evidence>
<dbReference type="PROSITE" id="PS51339">
    <property type="entry name" value="PPASE_MYOTUBULARIN"/>
    <property type="match status" value="1"/>
</dbReference>
<dbReference type="GO" id="GO:0005737">
    <property type="term" value="C:cytoplasm"/>
    <property type="evidence" value="ECO:0007669"/>
    <property type="project" value="TreeGrafter"/>
</dbReference>
<comment type="subcellular location">
    <subcellularLocation>
        <location evidence="1">Membrane</location>
    </subcellularLocation>
</comment>
<evidence type="ECO:0000259" key="9">
    <source>
        <dbReference type="PROSITE" id="PS51339"/>
    </source>
</evidence>
<dbReference type="PROSITE" id="PS00383">
    <property type="entry name" value="TYR_PHOSPHATASE_1"/>
    <property type="match status" value="1"/>
</dbReference>
<feature type="binding site" evidence="7">
    <location>
        <begin position="59"/>
        <end position="65"/>
    </location>
    <ligand>
        <name>substrate</name>
    </ligand>
</feature>
<feature type="domain" description="Myotubularin phosphatase" evidence="9">
    <location>
        <begin position="1"/>
        <end position="222"/>
    </location>
</feature>
<dbReference type="AlphaFoldDB" id="A0A7J5ZSV4"/>
<dbReference type="Pfam" id="PF06602">
    <property type="entry name" value="Myotub-related"/>
    <property type="match status" value="1"/>
</dbReference>
<dbReference type="EMBL" id="JAAGNN010000024">
    <property type="protein sequence ID" value="KAF4073483.1"/>
    <property type="molecule type" value="Genomic_DNA"/>
</dbReference>
<keyword evidence="3" id="KW-0378">Hydrolase</keyword>
<dbReference type="InterPro" id="IPR030564">
    <property type="entry name" value="Myotubularin"/>
</dbReference>
<evidence type="ECO:0000256" key="5">
    <source>
        <dbReference type="ARBA" id="ARBA00023136"/>
    </source>
</evidence>
<name>A0A7J5ZSV4_AMEME</name>
<dbReference type="SUPFAM" id="SSF52799">
    <property type="entry name" value="(Phosphotyrosine protein) phosphatases II"/>
    <property type="match status" value="1"/>
</dbReference>
<dbReference type="InterPro" id="IPR016130">
    <property type="entry name" value="Tyr_Pase_AS"/>
</dbReference>
<dbReference type="GO" id="GO:0052629">
    <property type="term" value="F:phosphatidylinositol-3,5-bisphosphate 3-phosphatase activity"/>
    <property type="evidence" value="ECO:0007669"/>
    <property type="project" value="TreeGrafter"/>
</dbReference>
<feature type="region of interest" description="Disordered" evidence="8">
    <location>
        <begin position="264"/>
        <end position="285"/>
    </location>
</feature>
<sequence>MRESLRKLKEVVYPNIEESHWLSNLEATHWLEHIKVILAGAVRIVEKVECSKTSVVIHCSDGWDRTAQLSSLCMLMLDSHYRTIRGFQNLIEKEWVSYGHRFQQRVGHGDQNHTDADRSPIFLQFIDCVWQITQQFPAAFEFNEYFLLTLLDHLYSCLFGTFLFNSEQQRHTEEAQKRTVSLWSFINSQSEEFVNPLHVHYDTHVLFPSVSIRHLQLWTSYYIRWNPRLRPQEPLHQRYKELLAKRAELQKRVEELQHEVANRASASLERARSPTPPTPAIQTFI</sequence>
<dbReference type="PANTHER" id="PTHR10807">
    <property type="entry name" value="MYOTUBULARIN-RELATED"/>
    <property type="match status" value="1"/>
</dbReference>
<evidence type="ECO:0000256" key="7">
    <source>
        <dbReference type="PIRSR" id="PIRSR630564-2"/>
    </source>
</evidence>
<reference evidence="10 11" key="1">
    <citation type="submission" date="2020-02" db="EMBL/GenBank/DDBJ databases">
        <title>A chromosome-scale genome assembly of the black bullhead catfish (Ameiurus melas).</title>
        <authorList>
            <person name="Wen M."/>
            <person name="Zham M."/>
            <person name="Cabau C."/>
            <person name="Klopp C."/>
            <person name="Donnadieu C."/>
            <person name="Roques C."/>
            <person name="Bouchez O."/>
            <person name="Lampietro C."/>
            <person name="Jouanno E."/>
            <person name="Herpin A."/>
            <person name="Louis A."/>
            <person name="Berthelot C."/>
            <person name="Parey E."/>
            <person name="Roest-Crollius H."/>
            <person name="Braasch I."/>
            <person name="Postlethwait J."/>
            <person name="Robinson-Rechavi M."/>
            <person name="Echchiki A."/>
            <person name="Begum T."/>
            <person name="Montfort J."/>
            <person name="Schartl M."/>
            <person name="Bobe J."/>
            <person name="Guiguen Y."/>
        </authorList>
    </citation>
    <scope>NUCLEOTIDE SEQUENCE [LARGE SCALE GENOMIC DNA]</scope>
    <source>
        <strain evidence="10">M_S1</strain>
        <tissue evidence="10">Blood</tissue>
    </source>
</reference>
<evidence type="ECO:0000313" key="10">
    <source>
        <dbReference type="EMBL" id="KAF4073483.1"/>
    </source>
</evidence>
<keyword evidence="5" id="KW-0472">Membrane</keyword>
<protein>
    <recommendedName>
        <fullName evidence="9">Myotubularin phosphatase domain-containing protein</fullName>
    </recommendedName>
</protein>
<dbReference type="GO" id="GO:0046856">
    <property type="term" value="P:phosphatidylinositol dephosphorylation"/>
    <property type="evidence" value="ECO:0007669"/>
    <property type="project" value="TreeGrafter"/>
</dbReference>
<organism evidence="10 11">
    <name type="scientific">Ameiurus melas</name>
    <name type="common">Black bullhead</name>
    <name type="synonym">Silurus melas</name>
    <dbReference type="NCBI Taxonomy" id="219545"/>
    <lineage>
        <taxon>Eukaryota</taxon>
        <taxon>Metazoa</taxon>
        <taxon>Chordata</taxon>
        <taxon>Craniata</taxon>
        <taxon>Vertebrata</taxon>
        <taxon>Euteleostomi</taxon>
        <taxon>Actinopterygii</taxon>
        <taxon>Neopterygii</taxon>
        <taxon>Teleostei</taxon>
        <taxon>Ostariophysi</taxon>
        <taxon>Siluriformes</taxon>
        <taxon>Ictaluridae</taxon>
        <taxon>Ameiurus</taxon>
    </lineage>
</organism>
<comment type="similarity">
    <text evidence="2">Belongs to the protein-tyrosine phosphatase family. Non-receptor class myotubularin subfamily.</text>
</comment>